<dbReference type="Gene3D" id="2.130.10.10">
    <property type="entry name" value="YVTN repeat-like/Quinoprotein amine dehydrogenase"/>
    <property type="match status" value="1"/>
</dbReference>
<evidence type="ECO:0000259" key="4">
    <source>
        <dbReference type="Pfam" id="PF08596"/>
    </source>
</evidence>
<evidence type="ECO:0000256" key="1">
    <source>
        <dbReference type="ARBA" id="ARBA00008070"/>
    </source>
</evidence>
<dbReference type="Pfam" id="PF08596">
    <property type="entry name" value="Lgl_C"/>
    <property type="match status" value="1"/>
</dbReference>
<accession>A0AAD5FZQ5</accession>
<dbReference type="Proteomes" id="UP001204833">
    <property type="component" value="Unassembled WGS sequence"/>
</dbReference>
<proteinExistence type="inferred from homology"/>
<feature type="compositionally biased region" description="Basic and acidic residues" evidence="3">
    <location>
        <begin position="973"/>
        <end position="982"/>
    </location>
</feature>
<organism evidence="5 6">
    <name type="scientific">Candida theae</name>
    <dbReference type="NCBI Taxonomy" id="1198502"/>
    <lineage>
        <taxon>Eukaryota</taxon>
        <taxon>Fungi</taxon>
        <taxon>Dikarya</taxon>
        <taxon>Ascomycota</taxon>
        <taxon>Saccharomycotina</taxon>
        <taxon>Pichiomycetes</taxon>
        <taxon>Debaryomycetaceae</taxon>
        <taxon>Candida/Lodderomyces clade</taxon>
        <taxon>Candida</taxon>
    </lineage>
</organism>
<dbReference type="GO" id="GO:0005096">
    <property type="term" value="F:GTPase activator activity"/>
    <property type="evidence" value="ECO:0007669"/>
    <property type="project" value="TreeGrafter"/>
</dbReference>
<name>A0AAD5FZQ5_9ASCO</name>
<dbReference type="PANTHER" id="PTHR10241">
    <property type="entry name" value="LETHAL 2 GIANT LARVAE PROTEIN"/>
    <property type="match status" value="1"/>
</dbReference>
<dbReference type="AlphaFoldDB" id="A0AAD5FZQ5"/>
<dbReference type="GO" id="GO:0006893">
    <property type="term" value="P:Golgi to plasma membrane transport"/>
    <property type="evidence" value="ECO:0007669"/>
    <property type="project" value="TreeGrafter"/>
</dbReference>
<dbReference type="InterPro" id="IPR018247">
    <property type="entry name" value="EF_Hand_1_Ca_BS"/>
</dbReference>
<dbReference type="GO" id="GO:0006887">
    <property type="term" value="P:exocytosis"/>
    <property type="evidence" value="ECO:0007669"/>
    <property type="project" value="UniProtKB-KW"/>
</dbReference>
<evidence type="ECO:0000313" key="5">
    <source>
        <dbReference type="EMBL" id="KAI5962768.1"/>
    </source>
</evidence>
<feature type="domain" description="Lethal giant larvae (Lgl)-like C-terminal" evidence="4">
    <location>
        <begin position="564"/>
        <end position="976"/>
    </location>
</feature>
<dbReference type="GO" id="GO:0005737">
    <property type="term" value="C:cytoplasm"/>
    <property type="evidence" value="ECO:0007669"/>
    <property type="project" value="TreeGrafter"/>
</dbReference>
<reference evidence="5 6" key="1">
    <citation type="journal article" date="2022" name="DNA Res.">
        <title>Genome analysis of five recently described species of the CUG-Ser clade uncovers Candida theae as a new hybrid lineage with pathogenic potential in the Candida parapsilosis species complex.</title>
        <authorList>
            <person name="Mixao V."/>
            <person name="Del Olmo V."/>
            <person name="Hegedusova E."/>
            <person name="Saus E."/>
            <person name="Pryszcz L."/>
            <person name="Cillingova A."/>
            <person name="Nosek J."/>
            <person name="Gabaldon T."/>
        </authorList>
    </citation>
    <scope>NUCLEOTIDE SEQUENCE [LARGE SCALE GENOMIC DNA]</scope>
    <source>
        <strain evidence="5 6">CBS 12239</strain>
    </source>
</reference>
<dbReference type="InterPro" id="IPR013905">
    <property type="entry name" value="Lgl_C_dom"/>
</dbReference>
<feature type="region of interest" description="Disordered" evidence="3">
    <location>
        <begin position="973"/>
        <end position="1000"/>
    </location>
</feature>
<feature type="compositionally biased region" description="Polar residues" evidence="3">
    <location>
        <begin position="983"/>
        <end position="995"/>
    </location>
</feature>
<evidence type="ECO:0000313" key="6">
    <source>
        <dbReference type="Proteomes" id="UP001204833"/>
    </source>
</evidence>
<sequence>MFSKLKSRKAPLSLNSISNTLKTKGAKNLSPEEINAKKIDVEKINQIGVPKDSITAIAYDPVQSLLAIATKSNDVRVYGQVNVEVVFEFKIKHPIVSLQFVKGVYLLCSSPSSGLTILSLHSKIAFPSFSFPGTVTAMETDPSLDWAIFGLSNGSLIFYDIDRTNLTPFRIDNLQKKVMPKEKLSPVVSIEWHPRDIGTLLVAYNQCAILYSLTTGQIKSTLTYTLSKDHKGFQYSNHIATGGKKKLFGSSKSITPMIKEAHFHPNGLHAVTVHNDNTIAFWDLEGGVLLEARTLYETQLHRPGAYLEVPEVFNPIEQVKWVCSEDPEETKLLVSGGDADATNTISVLDFGYTLKYSMTSHEKQGLFYANPQGGQRKIPINFYLNEDDVDGTVKEVITTIQPVTETGSPYFHDGHNPAFLLLLSNLGRLYVVSFSDKAGGGGQGSGDLGNTILPTSLSLIVPPLSYCDVQAVPRVDWYGIMSTRASQGVSSKVKPLLYGGAPMPLARSSRPLGYNEGFRNIMITGHENGLVRFIDITKGEQSGGEGIVQVALRSTLYDYHNPANLKVVEVSCSFQTRQLIVGLASGEVVICKFGKTPNVKNAGISASKDYSDCPIHHGNGSASLVDISSRISGSVATSASFLPLYLLRLDPSEQISVLKMSDAGFAAIGYKSGRLVVCDISRGPAVIFNLPSVKDNLVSVTGNCYPTVLEFSIMEFGMDGYSSLVLNVGTNCGGNLLFYKITPVGNGGFQVEFANKTAHLNYRTADGGDAEASKLSQLIPIDAQFGSSAVADEKKFNQLATGVPIPGYILTVSDRDIRVITPPKTKLAHKVVDDVCLRANVVHYKDKGIVLAVLVKTGFIKLLSLPSLHDIANIKLPKETYTAVQESLESKHALDSDLLPSGEIFVRKSETESVYIVAFEKTKSKDSSETDKLFNPNAVIPPRPSASALSWVKGQINYSSVEDLAMLIAGPHRKEPRREESTLAHNVSPEANPQANYGGYNAKAPREKDYEEPVRKAGQGAGGFGSQGFMRSLQNGLQTAEETFNDYATSASQTFQEGYEDQKKSFYSSALQSKFGF</sequence>
<dbReference type="EMBL" id="JAIHNG010000066">
    <property type="protein sequence ID" value="KAI5962768.1"/>
    <property type="molecule type" value="Genomic_DNA"/>
</dbReference>
<evidence type="ECO:0000256" key="3">
    <source>
        <dbReference type="SAM" id="MobiDB-lite"/>
    </source>
</evidence>
<keyword evidence="2" id="KW-0268">Exocytosis</keyword>
<dbReference type="PROSITE" id="PS00018">
    <property type="entry name" value="EF_HAND_1"/>
    <property type="match status" value="1"/>
</dbReference>
<protein>
    <submittedName>
        <fullName evidence="5">SRO7</fullName>
    </submittedName>
</protein>
<keyword evidence="6" id="KW-1185">Reference proteome</keyword>
<dbReference type="RefSeq" id="XP_051610079.1">
    <property type="nucleotide sequence ID" value="XM_051750624.1"/>
</dbReference>
<dbReference type="SMART" id="SM00320">
    <property type="entry name" value="WD40"/>
    <property type="match status" value="3"/>
</dbReference>
<dbReference type="PANTHER" id="PTHR10241:SF25">
    <property type="entry name" value="TOMOSYN, ISOFORM C"/>
    <property type="match status" value="1"/>
</dbReference>
<evidence type="ECO:0000256" key="2">
    <source>
        <dbReference type="ARBA" id="ARBA00022483"/>
    </source>
</evidence>
<comment type="caution">
    <text evidence="5">The sequence shown here is derived from an EMBL/GenBank/DDBJ whole genome shotgun (WGS) entry which is preliminary data.</text>
</comment>
<dbReference type="GO" id="GO:0045159">
    <property type="term" value="F:myosin II binding"/>
    <property type="evidence" value="ECO:0007669"/>
    <property type="project" value="TreeGrafter"/>
</dbReference>
<gene>
    <name evidence="5" type="ORF">KGF57_001420</name>
</gene>
<dbReference type="InterPro" id="IPR036322">
    <property type="entry name" value="WD40_repeat_dom_sf"/>
</dbReference>
<dbReference type="SUPFAM" id="SSF50978">
    <property type="entry name" value="WD40 repeat-like"/>
    <property type="match status" value="2"/>
</dbReference>
<comment type="similarity">
    <text evidence="1">Belongs to the WD repeat L(2)GL family.</text>
</comment>
<dbReference type="GO" id="GO:0005886">
    <property type="term" value="C:plasma membrane"/>
    <property type="evidence" value="ECO:0007669"/>
    <property type="project" value="TreeGrafter"/>
</dbReference>
<dbReference type="GO" id="GO:0019905">
    <property type="term" value="F:syntaxin binding"/>
    <property type="evidence" value="ECO:0007669"/>
    <property type="project" value="TreeGrafter"/>
</dbReference>
<dbReference type="InterPro" id="IPR015943">
    <property type="entry name" value="WD40/YVTN_repeat-like_dom_sf"/>
</dbReference>
<dbReference type="GeneID" id="76149479"/>
<dbReference type="InterPro" id="IPR001680">
    <property type="entry name" value="WD40_rpt"/>
</dbReference>